<evidence type="ECO:0000256" key="5">
    <source>
        <dbReference type="ARBA" id="ARBA00012060"/>
    </source>
</evidence>
<dbReference type="EC" id="4.2.1.10" evidence="5"/>
<comment type="catalytic activity">
    <reaction evidence="1">
        <text>3-dehydroquinate = 3-dehydroshikimate + H2O</text>
        <dbReference type="Rhea" id="RHEA:21096"/>
        <dbReference type="ChEBI" id="CHEBI:15377"/>
        <dbReference type="ChEBI" id="CHEBI:16630"/>
        <dbReference type="ChEBI" id="CHEBI:32364"/>
        <dbReference type="EC" id="4.2.1.10"/>
    </reaction>
</comment>
<evidence type="ECO:0000256" key="1">
    <source>
        <dbReference type="ARBA" id="ARBA00001864"/>
    </source>
</evidence>
<gene>
    <name evidence="7" type="ORF">BCL79_3912</name>
</gene>
<dbReference type="UniPathway" id="UPA00053">
    <property type="reaction ID" value="UER00086"/>
</dbReference>
<organism evidence="7 8">
    <name type="scientific">Stenotrophomonas rhizophila</name>
    <dbReference type="NCBI Taxonomy" id="216778"/>
    <lineage>
        <taxon>Bacteria</taxon>
        <taxon>Pseudomonadati</taxon>
        <taxon>Pseudomonadota</taxon>
        <taxon>Gammaproteobacteria</taxon>
        <taxon>Lysobacterales</taxon>
        <taxon>Lysobacteraceae</taxon>
        <taxon>Stenotrophomonas</taxon>
    </lineage>
</organism>
<evidence type="ECO:0000256" key="4">
    <source>
        <dbReference type="ARBA" id="ARBA00011193"/>
    </source>
</evidence>
<dbReference type="Gene3D" id="3.40.50.9100">
    <property type="entry name" value="Dehydroquinase, class II"/>
    <property type="match status" value="1"/>
</dbReference>
<evidence type="ECO:0000313" key="7">
    <source>
        <dbReference type="EMBL" id="RLK47292.1"/>
    </source>
</evidence>
<keyword evidence="6" id="KW-0456">Lyase</keyword>
<dbReference type="AlphaFoldDB" id="A0A498BUX3"/>
<proteinExistence type="inferred from homology"/>
<evidence type="ECO:0000256" key="3">
    <source>
        <dbReference type="ARBA" id="ARBA00011037"/>
    </source>
</evidence>
<accession>A0A498BUX3</accession>
<reference evidence="7 8" key="1">
    <citation type="submission" date="2018-10" db="EMBL/GenBank/DDBJ databases">
        <title>Comparative analysis of microorganisms from saline springs in Andes Mountain Range, Colombia.</title>
        <authorList>
            <person name="Rubin E."/>
        </authorList>
    </citation>
    <scope>NUCLEOTIDE SEQUENCE [LARGE SCALE GENOMIC DNA]</scope>
    <source>
        <strain evidence="7 8">USBA GBX 843</strain>
    </source>
</reference>
<dbReference type="GO" id="GO:0003855">
    <property type="term" value="F:3-dehydroquinate dehydratase activity"/>
    <property type="evidence" value="ECO:0007669"/>
    <property type="project" value="UniProtKB-EC"/>
</dbReference>
<protein>
    <recommendedName>
        <fullName evidence="5">3-dehydroquinate dehydratase</fullName>
        <ecNumber evidence="5">4.2.1.10</ecNumber>
    </recommendedName>
</protein>
<comment type="pathway">
    <text evidence="2">Metabolic intermediate biosynthesis; chorismate biosynthesis; chorismate from D-erythrose 4-phosphate and phosphoenolpyruvate: step 3/7.</text>
</comment>
<evidence type="ECO:0000256" key="6">
    <source>
        <dbReference type="ARBA" id="ARBA00023239"/>
    </source>
</evidence>
<name>A0A498BUX3_9GAMM</name>
<dbReference type="InterPro" id="IPR036441">
    <property type="entry name" value="DHquinase_II_sf"/>
</dbReference>
<dbReference type="GO" id="GO:0009423">
    <property type="term" value="P:chorismate biosynthetic process"/>
    <property type="evidence" value="ECO:0007669"/>
    <property type="project" value="UniProtKB-UniPathway"/>
</dbReference>
<comment type="caution">
    <text evidence="7">The sequence shown here is derived from an EMBL/GenBank/DDBJ whole genome shotgun (WGS) entry which is preliminary data.</text>
</comment>
<evidence type="ECO:0000313" key="8">
    <source>
        <dbReference type="Proteomes" id="UP000274786"/>
    </source>
</evidence>
<dbReference type="Proteomes" id="UP000274786">
    <property type="component" value="Unassembled WGS sequence"/>
</dbReference>
<evidence type="ECO:0000256" key="2">
    <source>
        <dbReference type="ARBA" id="ARBA00004902"/>
    </source>
</evidence>
<dbReference type="RefSeq" id="WP_121044385.1">
    <property type="nucleotide sequence ID" value="NZ_RCDC01000009.1"/>
</dbReference>
<dbReference type="EMBL" id="RCDC01000009">
    <property type="protein sequence ID" value="RLK47292.1"/>
    <property type="molecule type" value="Genomic_DNA"/>
</dbReference>
<sequence length="138" mass="14849">MTILLIRHTPSNAVPDASPLPLPARVAGHRLACRDCDSLPALVRCLQRAQRSRPALVLIATAAVDAPQWARYGQALRTALEDLPAPYIEMASNDDDALDEHLHPQHAPAARVVCSSGRQDACRLSLAIAAHRLQAVEG</sequence>
<comment type="similarity">
    <text evidence="3">Belongs to the type-II 3-dehydroquinase family.</text>
</comment>
<comment type="subunit">
    <text evidence="4">Homododecamer.</text>
</comment>
<dbReference type="OrthoDB" id="5985963at2"/>